<organism evidence="1">
    <name type="scientific">marine metagenome</name>
    <dbReference type="NCBI Taxonomy" id="408172"/>
    <lineage>
        <taxon>unclassified sequences</taxon>
        <taxon>metagenomes</taxon>
        <taxon>ecological metagenomes</taxon>
    </lineage>
</organism>
<accession>A0A383EW15</accession>
<feature type="non-terminal residue" evidence="1">
    <location>
        <position position="1"/>
    </location>
</feature>
<reference evidence="1" key="1">
    <citation type="submission" date="2018-05" db="EMBL/GenBank/DDBJ databases">
        <authorList>
            <person name="Lanie J.A."/>
            <person name="Ng W.-L."/>
            <person name="Kazmierczak K.M."/>
            <person name="Andrzejewski T.M."/>
            <person name="Davidsen T.M."/>
            <person name="Wayne K.J."/>
            <person name="Tettelin H."/>
            <person name="Glass J.I."/>
            <person name="Rusch D."/>
            <person name="Podicherti R."/>
            <person name="Tsui H.-C.T."/>
            <person name="Winkler M.E."/>
        </authorList>
    </citation>
    <scope>NUCLEOTIDE SEQUENCE</scope>
</reference>
<protein>
    <recommendedName>
        <fullName evidence="2">Gfo/Idh/MocA-like oxidoreductase C-terminal domain-containing protein</fullName>
    </recommendedName>
</protein>
<proteinExistence type="predicted"/>
<evidence type="ECO:0008006" key="2">
    <source>
        <dbReference type="Google" id="ProtNLM"/>
    </source>
</evidence>
<dbReference type="AlphaFoldDB" id="A0A383EW15"/>
<gene>
    <name evidence="1" type="ORF">METZ01_LOCUS513142</name>
</gene>
<dbReference type="EMBL" id="UINC01228814">
    <property type="protein sequence ID" value="SVE60288.1"/>
    <property type="molecule type" value="Genomic_DNA"/>
</dbReference>
<sequence>EKVVFQSVADFKAVMSLLKENSIKAWVNCSRRMFLIFRELKKRTVNAPQVSLTVEGNHWGLGCNTIHMLDLLAFLTEQTKFEVDVSNLDRQVYETKRKGFIELGGKLRAESQRGDILQLVDRRNHEMPLQMLIQFDGVEIKVDQIVGKSYEYPSGRREEAVCKTFQVPLQSVLTNIQAEEILLTGSSQLTTLDESYLLHKPMLEFFNRHLSSINNKQISICPIT</sequence>
<evidence type="ECO:0000313" key="1">
    <source>
        <dbReference type="EMBL" id="SVE60288.1"/>
    </source>
</evidence>
<name>A0A383EW15_9ZZZZ</name>